<keyword evidence="3" id="KW-0732">Signal</keyword>
<feature type="signal peptide" evidence="3">
    <location>
        <begin position="1"/>
        <end position="29"/>
    </location>
</feature>
<dbReference type="Gene3D" id="2.40.420.20">
    <property type="match status" value="1"/>
</dbReference>
<sequence>MNNKKTSIHLTMAALALLLAVFTSSIVVAASTESNEPLFYRNPMNPAITSPVPAKDDMGMDYIPVYADAEDSMGPAGTVKIDPVLVQKIGVRIGMAMERSMSRLITAPARVTFNEESLAMVHSKFSGWAEQVMVNKTGEYVRKGQTLLSIYSPELVSTQEEYLLAMANARVLNLSSMKEIRDDARRLVESTRKRLAYFDIPEKVIRQLEQSGEVQRDLPIDSPFSGTVIDIGVEAGHFITPKQRLYRIVDLSTVWVYADVYEPDLPWIREDDMAMISVASQPGKKFSGTIDYVYPYEEGTTRTVRVRLIFDNKNGMLKPGMFADITIHAGKRDKVLAVPSEAIVRSGDKEQVFVVTGPGTFEPREVVTGVQADSYVEIIRGLKQHESVVTSAQFLIDSESKLREATAKMIEANKAASKNDEMDDMQKK</sequence>
<evidence type="ECO:0000256" key="1">
    <source>
        <dbReference type="ARBA" id="ARBA00009477"/>
    </source>
</evidence>
<dbReference type="InterPro" id="IPR051909">
    <property type="entry name" value="MFP_Cation_Efflux"/>
</dbReference>
<evidence type="ECO:0000256" key="3">
    <source>
        <dbReference type="SAM" id="SignalP"/>
    </source>
</evidence>
<evidence type="ECO:0000313" key="8">
    <source>
        <dbReference type="EMBL" id="MBN4068537.1"/>
    </source>
</evidence>
<dbReference type="PANTHER" id="PTHR30097:SF15">
    <property type="entry name" value="CATION EFFLUX SYSTEM PROTEIN CUSB"/>
    <property type="match status" value="1"/>
</dbReference>
<dbReference type="Pfam" id="PF25919">
    <property type="entry name" value="BSH_CusB"/>
    <property type="match status" value="1"/>
</dbReference>
<comment type="similarity">
    <text evidence="1">Belongs to the membrane fusion protein (MFP) (TC 8.A.1) family.</text>
</comment>
<feature type="domain" description="CzcB-like C-terminal circularly permuted SH3-like" evidence="7">
    <location>
        <begin position="336"/>
        <end position="396"/>
    </location>
</feature>
<feature type="domain" description="CusB-like barrel-sandwich hybrid" evidence="5">
    <location>
        <begin position="119"/>
        <end position="248"/>
    </location>
</feature>
<dbReference type="InterPro" id="IPR058792">
    <property type="entry name" value="Beta-barrel_RND_2"/>
</dbReference>
<proteinExistence type="inferred from homology"/>
<dbReference type="InterPro" id="IPR058790">
    <property type="entry name" value="BSH_CusB"/>
</dbReference>
<dbReference type="NCBIfam" id="TIGR01730">
    <property type="entry name" value="RND_mfp"/>
    <property type="match status" value="1"/>
</dbReference>
<evidence type="ECO:0000259" key="6">
    <source>
        <dbReference type="Pfam" id="PF25954"/>
    </source>
</evidence>
<dbReference type="Pfam" id="PF25975">
    <property type="entry name" value="CzcB_C"/>
    <property type="match status" value="1"/>
</dbReference>
<evidence type="ECO:0000259" key="7">
    <source>
        <dbReference type="Pfam" id="PF25975"/>
    </source>
</evidence>
<keyword evidence="2" id="KW-0813">Transport</keyword>
<evidence type="ECO:0000256" key="2">
    <source>
        <dbReference type="ARBA" id="ARBA00022448"/>
    </source>
</evidence>
<dbReference type="Proteomes" id="UP000717534">
    <property type="component" value="Unassembled WGS sequence"/>
</dbReference>
<dbReference type="Pfam" id="PF25954">
    <property type="entry name" value="Beta-barrel_RND_2"/>
    <property type="match status" value="1"/>
</dbReference>
<feature type="chain" id="PRO_5047132456" evidence="3">
    <location>
        <begin position="30"/>
        <end position="428"/>
    </location>
</feature>
<organism evidence="8 9">
    <name type="scientific">Desulfotalea psychrophila</name>
    <dbReference type="NCBI Taxonomy" id="84980"/>
    <lineage>
        <taxon>Bacteria</taxon>
        <taxon>Pseudomonadati</taxon>
        <taxon>Thermodesulfobacteriota</taxon>
        <taxon>Desulfobulbia</taxon>
        <taxon>Desulfobulbales</taxon>
        <taxon>Desulfocapsaceae</taxon>
        <taxon>Desulfotalea</taxon>
    </lineage>
</organism>
<dbReference type="InterPro" id="IPR058791">
    <property type="entry name" value="3HB_CusB"/>
</dbReference>
<keyword evidence="9" id="KW-1185">Reference proteome</keyword>
<dbReference type="SUPFAM" id="SSF111369">
    <property type="entry name" value="HlyD-like secretion proteins"/>
    <property type="match status" value="1"/>
</dbReference>
<dbReference type="Pfam" id="PF25869">
    <property type="entry name" value="3HB_CusB"/>
    <property type="match status" value="1"/>
</dbReference>
<accession>A0ABS3AXC4</accession>
<dbReference type="InterPro" id="IPR006143">
    <property type="entry name" value="RND_pump_MFP"/>
</dbReference>
<name>A0ABS3AXC4_9BACT</name>
<evidence type="ECO:0000259" key="5">
    <source>
        <dbReference type="Pfam" id="PF25919"/>
    </source>
</evidence>
<dbReference type="PANTHER" id="PTHR30097">
    <property type="entry name" value="CATION EFFLUX SYSTEM PROTEIN CUSB"/>
    <property type="match status" value="1"/>
</dbReference>
<feature type="domain" description="CusB-like three alpha-helical bundle" evidence="4">
    <location>
        <begin position="154"/>
        <end position="216"/>
    </location>
</feature>
<reference evidence="8 9" key="1">
    <citation type="submission" date="2021-02" db="EMBL/GenBank/DDBJ databases">
        <title>Activity-based single-cell genomes from oceanic crustal fluid captures similar information to metagenomic and metatranscriptomic surveys with orders of magnitude less sampling.</title>
        <authorList>
            <person name="D'Angelo T.S."/>
            <person name="Orcutt B.N."/>
        </authorList>
    </citation>
    <scope>NUCLEOTIDE SEQUENCE [LARGE SCALE GENOMIC DNA]</scope>
    <source>
        <strain evidence="8">AH-315-G02</strain>
    </source>
</reference>
<gene>
    <name evidence="8" type="ORF">JYU06_03330</name>
</gene>
<dbReference type="Gene3D" id="2.40.30.170">
    <property type="match status" value="1"/>
</dbReference>
<comment type="caution">
    <text evidence="8">The sequence shown here is derived from an EMBL/GenBank/DDBJ whole genome shotgun (WGS) entry which is preliminary data.</text>
</comment>
<evidence type="ECO:0000313" key="9">
    <source>
        <dbReference type="Proteomes" id="UP000717534"/>
    </source>
</evidence>
<dbReference type="InterPro" id="IPR058649">
    <property type="entry name" value="CzcB_C"/>
</dbReference>
<feature type="domain" description="CusB-like beta-barrel" evidence="6">
    <location>
        <begin position="253"/>
        <end position="329"/>
    </location>
</feature>
<dbReference type="EMBL" id="JAFITO010000022">
    <property type="protein sequence ID" value="MBN4068537.1"/>
    <property type="molecule type" value="Genomic_DNA"/>
</dbReference>
<protein>
    <submittedName>
        <fullName evidence="8">Efflux RND transporter periplasmic adaptor subunit</fullName>
    </submittedName>
</protein>
<evidence type="ECO:0000259" key="4">
    <source>
        <dbReference type="Pfam" id="PF25869"/>
    </source>
</evidence>
<dbReference type="Gene3D" id="6.10.140.730">
    <property type="match status" value="1"/>
</dbReference>